<feature type="compositionally biased region" description="Basic and acidic residues" evidence="1">
    <location>
        <begin position="136"/>
        <end position="150"/>
    </location>
</feature>
<sequence>MKEKPEEEAPTQALKTTGLGPTPPPHPQHRQRNDPEPRPHPPRPKDPDHSQVRARHWWTNPKEKDIARSSEQHAQRPRKKTYPEKTNQPSSTPLKPGEPPEQAMKDHPIRAQKIKPAHTTHGDSGTECDQAVARGPPERQTNDRKPSEKH</sequence>
<comment type="caution">
    <text evidence="2">The sequence shown here is derived from an EMBL/GenBank/DDBJ whole genome shotgun (WGS) entry which is preliminary data.</text>
</comment>
<feature type="compositionally biased region" description="Basic and acidic residues" evidence="1">
    <location>
        <begin position="61"/>
        <end position="74"/>
    </location>
</feature>
<feature type="compositionally biased region" description="Polar residues" evidence="1">
    <location>
        <begin position="84"/>
        <end position="93"/>
    </location>
</feature>
<dbReference type="EMBL" id="CADEAL010002405">
    <property type="protein sequence ID" value="CAB1440167.1"/>
    <property type="molecule type" value="Genomic_DNA"/>
</dbReference>
<evidence type="ECO:0000313" key="2">
    <source>
        <dbReference type="EMBL" id="CAB1440167.1"/>
    </source>
</evidence>
<feature type="compositionally biased region" description="Basic and acidic residues" evidence="1">
    <location>
        <begin position="31"/>
        <end position="51"/>
    </location>
</feature>
<gene>
    <name evidence="2" type="ORF">PLEPLA_LOCUS27933</name>
</gene>
<dbReference type="AlphaFoldDB" id="A0A9N7V119"/>
<organism evidence="2 3">
    <name type="scientific">Pleuronectes platessa</name>
    <name type="common">European plaice</name>
    <dbReference type="NCBI Taxonomy" id="8262"/>
    <lineage>
        <taxon>Eukaryota</taxon>
        <taxon>Metazoa</taxon>
        <taxon>Chordata</taxon>
        <taxon>Craniata</taxon>
        <taxon>Vertebrata</taxon>
        <taxon>Euteleostomi</taxon>
        <taxon>Actinopterygii</taxon>
        <taxon>Neopterygii</taxon>
        <taxon>Teleostei</taxon>
        <taxon>Neoteleostei</taxon>
        <taxon>Acanthomorphata</taxon>
        <taxon>Carangaria</taxon>
        <taxon>Pleuronectiformes</taxon>
        <taxon>Pleuronectoidei</taxon>
        <taxon>Pleuronectidae</taxon>
        <taxon>Pleuronectes</taxon>
    </lineage>
</organism>
<feature type="region of interest" description="Disordered" evidence="1">
    <location>
        <begin position="1"/>
        <end position="150"/>
    </location>
</feature>
<name>A0A9N7V119_PLEPL</name>
<proteinExistence type="predicted"/>
<protein>
    <submittedName>
        <fullName evidence="2">Uncharacterized protein</fullName>
    </submittedName>
</protein>
<evidence type="ECO:0000313" key="3">
    <source>
        <dbReference type="Proteomes" id="UP001153269"/>
    </source>
</evidence>
<accession>A0A9N7V119</accession>
<reference evidence="2" key="1">
    <citation type="submission" date="2020-03" db="EMBL/GenBank/DDBJ databases">
        <authorList>
            <person name="Weist P."/>
        </authorList>
    </citation>
    <scope>NUCLEOTIDE SEQUENCE</scope>
</reference>
<dbReference type="Proteomes" id="UP001153269">
    <property type="component" value="Unassembled WGS sequence"/>
</dbReference>
<evidence type="ECO:0000256" key="1">
    <source>
        <dbReference type="SAM" id="MobiDB-lite"/>
    </source>
</evidence>
<keyword evidence="3" id="KW-1185">Reference proteome</keyword>